<feature type="transmembrane region" description="Helical" evidence="1">
    <location>
        <begin position="177"/>
        <end position="195"/>
    </location>
</feature>
<evidence type="ECO:0000259" key="2">
    <source>
        <dbReference type="Pfam" id="PF06750"/>
    </source>
</evidence>
<gene>
    <name evidence="3" type="ORF">R82641_BJNNKPBH_00980</name>
</gene>
<keyword evidence="4" id="KW-1185">Reference proteome</keyword>
<dbReference type="InterPro" id="IPR010627">
    <property type="entry name" value="Prepilin_pept_A24_N"/>
</dbReference>
<reference evidence="3 4" key="1">
    <citation type="submission" date="2023-10" db="EMBL/GenBank/DDBJ databases">
        <authorList>
            <person name="Botero Cardona J."/>
        </authorList>
    </citation>
    <scope>NUCLEOTIDE SEQUENCE [LARGE SCALE GENOMIC DNA]</scope>
    <source>
        <strain evidence="3 4">R-82641</strain>
    </source>
</reference>
<dbReference type="Pfam" id="PF06750">
    <property type="entry name" value="A24_N_bact"/>
    <property type="match status" value="1"/>
</dbReference>
<protein>
    <submittedName>
        <fullName evidence="3">Prepilin signal peptidase PulO (Type II secretory pathway) or related peptidase (PulO)</fullName>
        <ecNumber evidence="3">3.4.23.43</ecNumber>
    </submittedName>
</protein>
<keyword evidence="1" id="KW-0472">Membrane</keyword>
<evidence type="ECO:0000256" key="1">
    <source>
        <dbReference type="SAM" id="Phobius"/>
    </source>
</evidence>
<organism evidence="3 4">
    <name type="scientific">Fructobacillus cardui</name>
    <dbReference type="NCBI Taxonomy" id="2893170"/>
    <lineage>
        <taxon>Bacteria</taxon>
        <taxon>Bacillati</taxon>
        <taxon>Bacillota</taxon>
        <taxon>Bacilli</taxon>
        <taxon>Lactobacillales</taxon>
        <taxon>Lactobacillaceae</taxon>
        <taxon>Fructobacillus</taxon>
    </lineage>
</organism>
<proteinExistence type="predicted"/>
<keyword evidence="3" id="KW-0378">Hydrolase</keyword>
<accession>A0ABM9MWU3</accession>
<dbReference type="PANTHER" id="PTHR30487">
    <property type="entry name" value="TYPE 4 PREPILIN-LIKE PROTEINS LEADER PEPTIDE-PROCESSING ENZYME"/>
    <property type="match status" value="1"/>
</dbReference>
<feature type="transmembrane region" description="Helical" evidence="1">
    <location>
        <begin position="207"/>
        <end position="224"/>
    </location>
</feature>
<dbReference type="EC" id="3.4.23.43" evidence="3"/>
<name>A0ABM9MWU3_9LACO</name>
<dbReference type="EMBL" id="CAUZLY010000007">
    <property type="protein sequence ID" value="CAK1245836.1"/>
    <property type="molecule type" value="Genomic_DNA"/>
</dbReference>
<dbReference type="Proteomes" id="UP001314200">
    <property type="component" value="Unassembled WGS sequence"/>
</dbReference>
<feature type="domain" description="Prepilin peptidase A24 N-terminal" evidence="2">
    <location>
        <begin position="11"/>
        <end position="87"/>
    </location>
</feature>
<sequence length="225" mass="26054">MTNILLYLTNLIIVSLIFCLADRSSQHLFLWTKRSFCFSCHHILFWYDLIPVFSAWFLKGRCRYCKQPFANWPLLAILEGILPLFLTALFHQNNLWVLGSAYLLLYLAKEDWSTMTCSAWLAWLWVAVLISFVHHPYSGWFLTALILLVLWLTLNDFLGIGDIPVLAIGFFSLTEQAFSLFLLLSSTSVLIYLAFQQENQQRCLPFIPFLFVGFVLAELLNPLLT</sequence>
<keyword evidence="1" id="KW-0812">Transmembrane</keyword>
<evidence type="ECO:0000313" key="4">
    <source>
        <dbReference type="Proteomes" id="UP001314200"/>
    </source>
</evidence>
<feature type="transmembrane region" description="Helical" evidence="1">
    <location>
        <begin position="43"/>
        <end position="60"/>
    </location>
</feature>
<comment type="caution">
    <text evidence="3">The sequence shown here is derived from an EMBL/GenBank/DDBJ whole genome shotgun (WGS) entry which is preliminary data.</text>
</comment>
<dbReference type="GO" id="GO:0004190">
    <property type="term" value="F:aspartic-type endopeptidase activity"/>
    <property type="evidence" value="ECO:0007669"/>
    <property type="project" value="UniProtKB-EC"/>
</dbReference>
<dbReference type="PANTHER" id="PTHR30487:SF0">
    <property type="entry name" value="PREPILIN LEADER PEPTIDASE_N-METHYLTRANSFERASE-RELATED"/>
    <property type="match status" value="1"/>
</dbReference>
<evidence type="ECO:0000313" key="3">
    <source>
        <dbReference type="EMBL" id="CAK1245836.1"/>
    </source>
</evidence>
<feature type="transmembrane region" description="Helical" evidence="1">
    <location>
        <begin position="112"/>
        <end position="133"/>
    </location>
</feature>
<keyword evidence="1" id="KW-1133">Transmembrane helix</keyword>
<feature type="transmembrane region" description="Helical" evidence="1">
    <location>
        <begin position="140"/>
        <end position="171"/>
    </location>
</feature>
<dbReference type="InterPro" id="IPR050882">
    <property type="entry name" value="Prepilin_peptidase/N-MTase"/>
</dbReference>
<dbReference type="RefSeq" id="WP_338345960.1">
    <property type="nucleotide sequence ID" value="NZ_CAUZLJ010000008.1"/>
</dbReference>
<feature type="transmembrane region" description="Helical" evidence="1">
    <location>
        <begin position="72"/>
        <end position="92"/>
    </location>
</feature>